<dbReference type="InterPro" id="IPR051836">
    <property type="entry name" value="Kremen_rcpt"/>
</dbReference>
<dbReference type="PROSITE" id="PS51212">
    <property type="entry name" value="WSC"/>
    <property type="match status" value="1"/>
</dbReference>
<organism evidence="9 10">
    <name type="scientific">Bombardia bombarda</name>
    <dbReference type="NCBI Taxonomy" id="252184"/>
    <lineage>
        <taxon>Eukaryota</taxon>
        <taxon>Fungi</taxon>
        <taxon>Dikarya</taxon>
        <taxon>Ascomycota</taxon>
        <taxon>Pezizomycotina</taxon>
        <taxon>Sordariomycetes</taxon>
        <taxon>Sordariomycetidae</taxon>
        <taxon>Sordariales</taxon>
        <taxon>Lasiosphaeriaceae</taxon>
        <taxon>Bombardia</taxon>
    </lineage>
</organism>
<comment type="caution">
    <text evidence="9">The sequence shown here is derived from an EMBL/GenBank/DDBJ whole genome shotgun (WGS) entry which is preliminary data.</text>
</comment>
<dbReference type="GO" id="GO:0005886">
    <property type="term" value="C:plasma membrane"/>
    <property type="evidence" value="ECO:0007669"/>
    <property type="project" value="TreeGrafter"/>
</dbReference>
<dbReference type="InterPro" id="IPR002889">
    <property type="entry name" value="WSC_carb-bd"/>
</dbReference>
<evidence type="ECO:0000256" key="4">
    <source>
        <dbReference type="ARBA" id="ARBA00022989"/>
    </source>
</evidence>
<keyword evidence="6" id="KW-0325">Glycoprotein</keyword>
<proteinExistence type="predicted"/>
<dbReference type="Proteomes" id="UP001174934">
    <property type="component" value="Unassembled WGS sequence"/>
</dbReference>
<dbReference type="PANTHER" id="PTHR24269">
    <property type="entry name" value="KREMEN PROTEIN"/>
    <property type="match status" value="1"/>
</dbReference>
<evidence type="ECO:0000256" key="3">
    <source>
        <dbReference type="ARBA" id="ARBA00022729"/>
    </source>
</evidence>
<dbReference type="SMART" id="SM00321">
    <property type="entry name" value="WSC"/>
    <property type="match status" value="1"/>
</dbReference>
<reference evidence="9" key="1">
    <citation type="submission" date="2023-06" db="EMBL/GenBank/DDBJ databases">
        <title>Genome-scale phylogeny and comparative genomics of the fungal order Sordariales.</title>
        <authorList>
            <consortium name="Lawrence Berkeley National Laboratory"/>
            <person name="Hensen N."/>
            <person name="Bonometti L."/>
            <person name="Westerberg I."/>
            <person name="Brannstrom I.O."/>
            <person name="Guillou S."/>
            <person name="Cros-Aarteil S."/>
            <person name="Calhoun S."/>
            <person name="Haridas S."/>
            <person name="Kuo A."/>
            <person name="Mondo S."/>
            <person name="Pangilinan J."/>
            <person name="Riley R."/>
            <person name="LaButti K."/>
            <person name="Andreopoulos B."/>
            <person name="Lipzen A."/>
            <person name="Chen C."/>
            <person name="Yanf M."/>
            <person name="Daum C."/>
            <person name="Ng V."/>
            <person name="Clum A."/>
            <person name="Steindorff A."/>
            <person name="Ohm R."/>
            <person name="Martin F."/>
            <person name="Silar P."/>
            <person name="Natvig D."/>
            <person name="Lalanne C."/>
            <person name="Gautier V."/>
            <person name="Ament-velasquez S.L."/>
            <person name="Kruys A."/>
            <person name="Hutchinson M.I."/>
            <person name="Powell A.J."/>
            <person name="Barry K."/>
            <person name="Miller A.N."/>
            <person name="Grigoriev I.V."/>
            <person name="Debuchy R."/>
            <person name="Gladieux P."/>
            <person name="Thoren M.H."/>
            <person name="Johannesson H."/>
        </authorList>
    </citation>
    <scope>NUCLEOTIDE SEQUENCE</scope>
    <source>
        <strain evidence="9">SMH3391-2</strain>
    </source>
</reference>
<evidence type="ECO:0000313" key="9">
    <source>
        <dbReference type="EMBL" id="KAK0618114.1"/>
    </source>
</evidence>
<evidence type="ECO:0000256" key="5">
    <source>
        <dbReference type="ARBA" id="ARBA00023136"/>
    </source>
</evidence>
<feature type="signal peptide" evidence="7">
    <location>
        <begin position="1"/>
        <end position="36"/>
    </location>
</feature>
<feature type="domain" description="WSC" evidence="8">
    <location>
        <begin position="57"/>
        <end position="163"/>
    </location>
</feature>
<evidence type="ECO:0000256" key="6">
    <source>
        <dbReference type="ARBA" id="ARBA00023180"/>
    </source>
</evidence>
<protein>
    <submittedName>
        <fullName evidence="9">WSC domain-containing protein</fullName>
    </submittedName>
</protein>
<dbReference type="AlphaFoldDB" id="A0AA39WMF9"/>
<gene>
    <name evidence="9" type="ORF">B0T17DRAFT_495410</name>
</gene>
<keyword evidence="10" id="KW-1185">Reference proteome</keyword>
<evidence type="ECO:0000259" key="8">
    <source>
        <dbReference type="PROSITE" id="PS51212"/>
    </source>
</evidence>
<comment type="subcellular location">
    <subcellularLocation>
        <location evidence="1">Membrane</location>
        <topology evidence="1">Single-pass membrane protein</topology>
    </subcellularLocation>
</comment>
<sequence>MRSPFFYRANSTKATTAPLLLSVLLLLLISAPAALAGDDPRLATTSNLTIFADPSSSYAYHGCFNETTDLPGTTGRRALDGGINEVKPGNMTVQMCQAFCKAGGSGGPAYKFAGLEYSRECWCAQQISGLSVQSPDGDCNLPCDGNKTEACGGVLKLSVSLIY</sequence>
<evidence type="ECO:0000256" key="7">
    <source>
        <dbReference type="SAM" id="SignalP"/>
    </source>
</evidence>
<accession>A0AA39WMF9</accession>
<evidence type="ECO:0000313" key="10">
    <source>
        <dbReference type="Proteomes" id="UP001174934"/>
    </source>
</evidence>
<evidence type="ECO:0000256" key="1">
    <source>
        <dbReference type="ARBA" id="ARBA00004167"/>
    </source>
</evidence>
<dbReference type="EMBL" id="JAULSR010000005">
    <property type="protein sequence ID" value="KAK0618114.1"/>
    <property type="molecule type" value="Genomic_DNA"/>
</dbReference>
<feature type="chain" id="PRO_5041218053" evidence="7">
    <location>
        <begin position="37"/>
        <end position="163"/>
    </location>
</feature>
<keyword evidence="5" id="KW-0472">Membrane</keyword>
<keyword evidence="3 7" id="KW-0732">Signal</keyword>
<keyword evidence="4" id="KW-1133">Transmembrane helix</keyword>
<keyword evidence="2" id="KW-0812">Transmembrane</keyword>
<dbReference type="PANTHER" id="PTHR24269:SF16">
    <property type="entry name" value="PROTEIN SLG1"/>
    <property type="match status" value="1"/>
</dbReference>
<evidence type="ECO:0000256" key="2">
    <source>
        <dbReference type="ARBA" id="ARBA00022692"/>
    </source>
</evidence>
<dbReference type="Pfam" id="PF01822">
    <property type="entry name" value="WSC"/>
    <property type="match status" value="1"/>
</dbReference>
<name>A0AA39WMF9_9PEZI</name>